<reference evidence="1" key="2">
    <citation type="submission" date="2009-09" db="EMBL/GenBank/DDBJ databases">
        <title>Complete sequence of chromosome of Candidatus Accumulibacter phosphatis clade IIA str. UW-1.</title>
        <authorList>
            <consortium name="US DOE Joint Genome Institute"/>
            <person name="Martin H.G."/>
            <person name="Ivanova N."/>
            <person name="Kunin V."/>
            <person name="Warnecke F."/>
            <person name="Barry K."/>
            <person name="He S."/>
            <person name="Salamov A."/>
            <person name="Szeto E."/>
            <person name="Dalin E."/>
            <person name="Pangilinan J.L."/>
            <person name="Lapidus A."/>
            <person name="Lowry S."/>
            <person name="Kyrpides N.C."/>
            <person name="McMahon K.D."/>
            <person name="Hugenholtz P."/>
        </authorList>
    </citation>
    <scope>NUCLEOTIDE SEQUENCE [LARGE SCALE GENOMIC DNA]</scope>
    <source>
        <strain evidence="1">UW-1</strain>
    </source>
</reference>
<name>C7RRN4_ACCRE</name>
<dbReference type="InterPro" id="IPR027417">
    <property type="entry name" value="P-loop_NTPase"/>
</dbReference>
<organism evidence="1">
    <name type="scientific">Accumulibacter regalis</name>
    <dbReference type="NCBI Taxonomy" id="522306"/>
    <lineage>
        <taxon>Bacteria</taxon>
        <taxon>Pseudomonadati</taxon>
        <taxon>Pseudomonadota</taxon>
        <taxon>Betaproteobacteria</taxon>
        <taxon>Candidatus Accumulibacter</taxon>
    </lineage>
</organism>
<evidence type="ECO:0008006" key="2">
    <source>
        <dbReference type="Google" id="ProtNLM"/>
    </source>
</evidence>
<dbReference type="KEGG" id="app:CAP2UW1_1195"/>
<accession>C7RRN4</accession>
<proteinExistence type="predicted"/>
<sequence>MLQRAETLEDLYKALSPQPLIDPADFAAFYRQEINAVRGGQVVERMSLGLKRAHGILPYKALLMGHAGVGKSTELTRLTREVEDKYRVIRLSASESLDPISFQPFDVVLLMMIEVARRTAENKPAGAGRRPDDAYLKDIEDWFASEKDMVSSRTETTAQAAAGAGVAGDTLWAKLTGLFANIKGEIKYASVRDRQKVNYRLSRLDELIGAANRLLVHCNDLLRAATGHEWLFIFEDFDKAGISPKQTEDLFVTYANAIRELDAQLLFTIPITLGYSPRAGSLPVAQSALFVLPDTMVFDREHRPYEPGRAAIRAVLEARMRPELFAAGEMERLIEASGGNLRNLFAMTASAGDTALLRGGQRIEADDVSGAIRQLRTDYERQLGESQYDQETGADGKARPIAYEAKAERMLRIYEGDPEAKIPAPVLYSLLRSRAVQEFNGERWFGVHPLVVDLLVRQNRIARPDSGRVPGGTE</sequence>
<dbReference type="SUPFAM" id="SSF52540">
    <property type="entry name" value="P-loop containing nucleoside triphosphate hydrolases"/>
    <property type="match status" value="1"/>
</dbReference>
<gene>
    <name evidence="1" type="ordered locus">CAP2UW1_1195</name>
</gene>
<dbReference type="eggNOG" id="COG1067">
    <property type="taxonomic scope" value="Bacteria"/>
</dbReference>
<protein>
    <recommendedName>
        <fullName evidence="2">Orc1-like AAA ATPase domain-containing protein</fullName>
    </recommendedName>
</protein>
<dbReference type="AlphaFoldDB" id="C7RRN4"/>
<dbReference type="EMBL" id="CP001715">
    <property type="protein sequence ID" value="ACV34523.1"/>
    <property type="molecule type" value="Genomic_DNA"/>
</dbReference>
<dbReference type="HOGENOM" id="CLU_041246_0_0_4"/>
<dbReference type="OrthoDB" id="2022508at2"/>
<dbReference type="STRING" id="522306.CAP2UW1_1195"/>
<evidence type="ECO:0000313" key="1">
    <source>
        <dbReference type="EMBL" id="ACV34523.1"/>
    </source>
</evidence>
<reference evidence="1" key="1">
    <citation type="submission" date="2009-08" db="EMBL/GenBank/DDBJ databases">
        <authorList>
            <consortium name="US DOE Joint Genome Institute"/>
            <person name="Lucas S."/>
            <person name="Copeland A."/>
            <person name="Lapidus A."/>
            <person name="Glavina del Rio T."/>
            <person name="Dalin E."/>
            <person name="Tice H."/>
            <person name="Bruce D."/>
            <person name="Barry K."/>
            <person name="Pitluck S."/>
            <person name="Lowry S."/>
            <person name="Larimer F."/>
            <person name="Land M."/>
            <person name="Hauser L."/>
            <person name="Kyrpides N."/>
            <person name="Ivanova N."/>
            <person name="McMahon K.D."/>
            <person name="Hugenholtz P."/>
        </authorList>
    </citation>
    <scope>NUCLEOTIDE SEQUENCE</scope>
    <source>
        <strain evidence="1">UW-1</strain>
    </source>
</reference>